<name>A0A2S1LXY2_9SPIR</name>
<reference evidence="1 2" key="1">
    <citation type="submission" date="2018-01" db="EMBL/GenBank/DDBJ databases">
        <title>Genome sequence of Borrelia tachyglossi.</title>
        <authorList>
            <person name="Gofton A.W."/>
        </authorList>
    </citation>
    <scope>NUCLEOTIDE SEQUENCE [LARGE SCALE GENOMIC DNA]</scope>
    <source>
        <strain evidence="1 2">Bc-F10-1268</strain>
    </source>
</reference>
<sequence>MKIKLLYLISIMLLTCSKRSEISLIEKFNLPKSSILGFSKKVGIVTKNYAILNNEIKNPNSNYDYLALIRKDEIVKIEKILQKTVKHGLKGTWILVNYKDQSGYIFSQDINIIDNIIIE</sequence>
<keyword evidence="2" id="KW-1185">Reference proteome</keyword>
<dbReference type="AlphaFoldDB" id="A0A2S1LXY2"/>
<proteinExistence type="predicted"/>
<dbReference type="EMBL" id="CP025785">
    <property type="protein sequence ID" value="AWG43167.1"/>
    <property type="molecule type" value="Genomic_DNA"/>
</dbReference>
<organism evidence="1 2">
    <name type="scientific">Candidatus Borreliella tachyglossi</name>
    <dbReference type="NCBI Taxonomy" id="1964448"/>
    <lineage>
        <taxon>Bacteria</taxon>
        <taxon>Pseudomonadati</taxon>
        <taxon>Spirochaetota</taxon>
        <taxon>Spirochaetia</taxon>
        <taxon>Spirochaetales</taxon>
        <taxon>Borreliaceae</taxon>
        <taxon>Borreliella</taxon>
    </lineage>
</organism>
<evidence type="ECO:0000313" key="2">
    <source>
        <dbReference type="Proteomes" id="UP000244655"/>
    </source>
</evidence>
<dbReference type="RefSeq" id="WP_108729566.1">
    <property type="nucleotide sequence ID" value="NZ_CP025785.1"/>
</dbReference>
<dbReference type="Gene3D" id="2.30.30.40">
    <property type="entry name" value="SH3 Domains"/>
    <property type="match status" value="1"/>
</dbReference>
<dbReference type="Proteomes" id="UP000244655">
    <property type="component" value="Chromosome"/>
</dbReference>
<protein>
    <submittedName>
        <fullName evidence="1">Uncharacterized protein</fullName>
    </submittedName>
</protein>
<gene>
    <name evidence="1" type="ORF">CR532_04320</name>
</gene>
<evidence type="ECO:0000313" key="1">
    <source>
        <dbReference type="EMBL" id="AWG43167.1"/>
    </source>
</evidence>
<dbReference type="OrthoDB" id="350949at2"/>
<accession>A0A2S1LXY2</accession>